<gene>
    <name evidence="1" type="ORF">SpAn4DRAFT_1934</name>
</gene>
<dbReference type="Proteomes" id="UP000049855">
    <property type="component" value="Unassembled WGS sequence"/>
</dbReference>
<protein>
    <submittedName>
        <fullName evidence="1">Uncharacterized protein</fullName>
    </submittedName>
</protein>
<reference evidence="2" key="1">
    <citation type="submission" date="2015-03" db="EMBL/GenBank/DDBJ databases">
        <authorList>
            <person name="Nijsse Bart"/>
        </authorList>
    </citation>
    <scope>NUCLEOTIDE SEQUENCE [LARGE SCALE GENOMIC DNA]</scope>
</reference>
<proteinExistence type="predicted"/>
<evidence type="ECO:0000313" key="1">
    <source>
        <dbReference type="EMBL" id="CQR70956.1"/>
    </source>
</evidence>
<organism evidence="1 2">
    <name type="scientific">Sporomusa ovata</name>
    <dbReference type="NCBI Taxonomy" id="2378"/>
    <lineage>
        <taxon>Bacteria</taxon>
        <taxon>Bacillati</taxon>
        <taxon>Bacillota</taxon>
        <taxon>Negativicutes</taxon>
        <taxon>Selenomonadales</taxon>
        <taxon>Sporomusaceae</taxon>
        <taxon>Sporomusa</taxon>
    </lineage>
</organism>
<dbReference type="EMBL" id="CTRP01000003">
    <property type="protein sequence ID" value="CQR70956.1"/>
    <property type="molecule type" value="Genomic_DNA"/>
</dbReference>
<sequence length="61" mass="6937">MSGAPTIWVNSDMSEQIADFNGEYVLITTQDMKKTMLGKTLEEAREKLKEIGRYDIAAQLR</sequence>
<evidence type="ECO:0000313" key="2">
    <source>
        <dbReference type="Proteomes" id="UP000049855"/>
    </source>
</evidence>
<dbReference type="AlphaFoldDB" id="A0A0U1KU55"/>
<keyword evidence="2" id="KW-1185">Reference proteome</keyword>
<accession>A0A0U1KU55</accession>
<name>A0A0U1KU55_9FIRM</name>
<dbReference type="RefSeq" id="WP_021169667.1">
    <property type="nucleotide sequence ID" value="NZ_CTRP01000003.1"/>
</dbReference>